<name>A0A654M1T0_9ARCH</name>
<dbReference type="PANTHER" id="PTHR35176">
    <property type="entry name" value="HEME OXYGENASE HI_0854-RELATED"/>
    <property type="match status" value="1"/>
</dbReference>
<evidence type="ECO:0000313" key="4">
    <source>
        <dbReference type="Proteomes" id="UP000058925"/>
    </source>
</evidence>
<dbReference type="RefSeq" id="WP_257719981.1">
    <property type="nucleotide sequence ID" value="NZ_CP012850.1"/>
</dbReference>
<organism evidence="3 4">
    <name type="scientific">Candidatus Nitrosocosmicus oleophilus</name>
    <dbReference type="NCBI Taxonomy" id="1353260"/>
    <lineage>
        <taxon>Archaea</taxon>
        <taxon>Nitrososphaerota</taxon>
        <taxon>Nitrososphaeria</taxon>
        <taxon>Nitrososphaerales</taxon>
        <taxon>Nitrososphaeraceae</taxon>
        <taxon>Candidatus Nitrosocosmicus</taxon>
    </lineage>
</organism>
<dbReference type="InterPro" id="IPR011576">
    <property type="entry name" value="Pyridox_Oxase_N"/>
</dbReference>
<dbReference type="GO" id="GO:0070967">
    <property type="term" value="F:coenzyme F420 binding"/>
    <property type="evidence" value="ECO:0007669"/>
    <property type="project" value="TreeGrafter"/>
</dbReference>
<protein>
    <submittedName>
        <fullName evidence="3">Pyridoxamine 5'-phosphate oxidase</fullName>
    </submittedName>
</protein>
<dbReference type="GeneID" id="60422648"/>
<feature type="domain" description="Pyridoxamine 5'-phosphate oxidase N-terminal" evidence="2">
    <location>
        <begin position="4"/>
        <end position="128"/>
    </location>
</feature>
<dbReference type="KEGG" id="taa:NMY3_02730"/>
<dbReference type="GO" id="GO:0016627">
    <property type="term" value="F:oxidoreductase activity, acting on the CH-CH group of donors"/>
    <property type="evidence" value="ECO:0007669"/>
    <property type="project" value="TreeGrafter"/>
</dbReference>
<dbReference type="AlphaFoldDB" id="A0A654M1T0"/>
<dbReference type="SUPFAM" id="SSF50475">
    <property type="entry name" value="FMN-binding split barrel"/>
    <property type="match status" value="1"/>
</dbReference>
<dbReference type="InterPro" id="IPR012349">
    <property type="entry name" value="Split_barrel_FMN-bd"/>
</dbReference>
<dbReference type="GO" id="GO:0005829">
    <property type="term" value="C:cytosol"/>
    <property type="evidence" value="ECO:0007669"/>
    <property type="project" value="TreeGrafter"/>
</dbReference>
<reference evidence="4" key="1">
    <citation type="submission" date="2015-10" db="EMBL/GenBank/DDBJ databases">
        <title>Niche specialization of a soil ammonia-oxidizing archaeon, Candidatus Nitrosocosmicus oleophilus.</title>
        <authorList>
            <person name="Jung M.-Y."/>
            <person name="Rhee S.-K."/>
        </authorList>
    </citation>
    <scope>NUCLEOTIDE SEQUENCE [LARGE SCALE GENOMIC DNA]</scope>
    <source>
        <strain evidence="4">MY3</strain>
    </source>
</reference>
<evidence type="ECO:0000313" key="3">
    <source>
        <dbReference type="EMBL" id="ALI36920.1"/>
    </source>
</evidence>
<dbReference type="PANTHER" id="PTHR35176:SF6">
    <property type="entry name" value="HEME OXYGENASE HI_0854-RELATED"/>
    <property type="match status" value="1"/>
</dbReference>
<proteinExistence type="predicted"/>
<dbReference type="EMBL" id="CP012850">
    <property type="protein sequence ID" value="ALI36920.1"/>
    <property type="molecule type" value="Genomic_DNA"/>
</dbReference>
<evidence type="ECO:0000256" key="1">
    <source>
        <dbReference type="ARBA" id="ARBA00023002"/>
    </source>
</evidence>
<dbReference type="InterPro" id="IPR052019">
    <property type="entry name" value="F420H2_bilvrd_red/Heme_oxyg"/>
</dbReference>
<dbReference type="Pfam" id="PF01243">
    <property type="entry name" value="PNPOx_N"/>
    <property type="match status" value="1"/>
</dbReference>
<keyword evidence="4" id="KW-1185">Reference proteome</keyword>
<evidence type="ECO:0000259" key="2">
    <source>
        <dbReference type="Pfam" id="PF01243"/>
    </source>
</evidence>
<keyword evidence="1" id="KW-0560">Oxidoreductase</keyword>
<gene>
    <name evidence="3" type="ORF">NMY3_02730</name>
</gene>
<accession>A0A654M1T0</accession>
<dbReference type="Proteomes" id="UP000058925">
    <property type="component" value="Chromosome"/>
</dbReference>
<sequence>MISHQVLNLLNGKNFASFATIMPNGYPQVTPIWIDYDDNHDLLVNTALGRTKDKNTVINDKVSLSVFSMANPYESASIMGNVIDKTTEGADHHFNKLSKKYLNLDKYPISKPDETRVILKIRPKKIIYFSIPLSTYV</sequence>
<dbReference type="Gene3D" id="2.30.110.10">
    <property type="entry name" value="Electron Transport, Fmn-binding Protein, Chain A"/>
    <property type="match status" value="1"/>
</dbReference>